<name>A0A075WRF8_9BACT</name>
<evidence type="ECO:0000256" key="2">
    <source>
        <dbReference type="ARBA" id="ARBA00004941"/>
    </source>
</evidence>
<dbReference type="HAMAP" id="MF_00006">
    <property type="entry name" value="Arg_succ_lyase"/>
    <property type="match status" value="1"/>
</dbReference>
<dbReference type="InterPro" id="IPR022761">
    <property type="entry name" value="Fumarate_lyase_N"/>
</dbReference>
<dbReference type="GO" id="GO:0005829">
    <property type="term" value="C:cytosol"/>
    <property type="evidence" value="ECO:0007669"/>
    <property type="project" value="TreeGrafter"/>
</dbReference>
<evidence type="ECO:0000313" key="10">
    <source>
        <dbReference type="EMBL" id="AIH03451.1"/>
    </source>
</evidence>
<dbReference type="CDD" id="cd01359">
    <property type="entry name" value="Argininosuccinate_lyase"/>
    <property type="match status" value="1"/>
</dbReference>
<gene>
    <name evidence="7" type="primary">argH</name>
    <name evidence="10" type="ORF">HL41_00605</name>
</gene>
<dbReference type="UniPathway" id="UPA00068">
    <property type="reaction ID" value="UER00114"/>
</dbReference>
<dbReference type="GO" id="GO:0004056">
    <property type="term" value="F:argininosuccinate lyase activity"/>
    <property type="evidence" value="ECO:0007669"/>
    <property type="project" value="UniProtKB-UniRule"/>
</dbReference>
<dbReference type="InterPro" id="IPR020557">
    <property type="entry name" value="Fumarate_lyase_CS"/>
</dbReference>
<dbReference type="RefSeq" id="WP_038063173.1">
    <property type="nucleotide sequence ID" value="NZ_CP008796.1"/>
</dbReference>
<dbReference type="PaxDb" id="289377-HL41_00605"/>
<evidence type="ECO:0000259" key="8">
    <source>
        <dbReference type="Pfam" id="PF00206"/>
    </source>
</evidence>
<accession>A0A075WRF8</accession>
<dbReference type="NCBIfam" id="TIGR00838">
    <property type="entry name" value="argH"/>
    <property type="match status" value="1"/>
</dbReference>
<dbReference type="InterPro" id="IPR008948">
    <property type="entry name" value="L-Aspartase-like"/>
</dbReference>
<dbReference type="KEGG" id="tcm:HL41_00605"/>
<evidence type="ECO:0000256" key="1">
    <source>
        <dbReference type="ARBA" id="ARBA00000985"/>
    </source>
</evidence>
<evidence type="ECO:0000256" key="3">
    <source>
        <dbReference type="ARBA" id="ARBA00012338"/>
    </source>
</evidence>
<keyword evidence="5 7" id="KW-0028">Amino-acid biosynthesis</keyword>
<evidence type="ECO:0000313" key="11">
    <source>
        <dbReference type="Proteomes" id="UP000028481"/>
    </source>
</evidence>
<dbReference type="OrthoDB" id="9769623at2"/>
<dbReference type="PANTHER" id="PTHR43814:SF1">
    <property type="entry name" value="ARGININOSUCCINATE LYASE"/>
    <property type="match status" value="1"/>
</dbReference>
<proteinExistence type="inferred from homology"/>
<dbReference type="InterPro" id="IPR000362">
    <property type="entry name" value="Fumarate_lyase_fam"/>
</dbReference>
<dbReference type="FunFam" id="1.10.40.30:FF:000001">
    <property type="entry name" value="Argininosuccinate lyase"/>
    <property type="match status" value="1"/>
</dbReference>
<dbReference type="Pfam" id="PF00206">
    <property type="entry name" value="Lyase_1"/>
    <property type="match status" value="1"/>
</dbReference>
<dbReference type="Pfam" id="PF14698">
    <property type="entry name" value="ASL_C2"/>
    <property type="match status" value="1"/>
</dbReference>
<keyword evidence="11" id="KW-1185">Reference proteome</keyword>
<dbReference type="Gene3D" id="1.10.40.30">
    <property type="entry name" value="Fumarase/aspartase (C-terminal domain)"/>
    <property type="match status" value="1"/>
</dbReference>
<dbReference type="AlphaFoldDB" id="A0A075WRF8"/>
<dbReference type="SUPFAM" id="SSF48557">
    <property type="entry name" value="L-aspartase-like"/>
    <property type="match status" value="1"/>
</dbReference>
<organism evidence="10 11">
    <name type="scientific">Thermodesulfobacterium commune DSM 2178</name>
    <dbReference type="NCBI Taxonomy" id="289377"/>
    <lineage>
        <taxon>Bacteria</taxon>
        <taxon>Pseudomonadati</taxon>
        <taxon>Thermodesulfobacteriota</taxon>
        <taxon>Thermodesulfobacteria</taxon>
        <taxon>Thermodesulfobacteriales</taxon>
        <taxon>Thermodesulfobacteriaceae</taxon>
        <taxon>Thermodesulfobacterium</taxon>
    </lineage>
</organism>
<dbReference type="PROSITE" id="PS00163">
    <property type="entry name" value="FUMARATE_LYASES"/>
    <property type="match status" value="1"/>
</dbReference>
<comment type="subcellular location">
    <subcellularLocation>
        <location evidence="7">Cytoplasm</location>
    </subcellularLocation>
</comment>
<comment type="pathway">
    <text evidence="2 7">Amino-acid biosynthesis; L-arginine biosynthesis; L-arginine from L-ornithine and carbamoyl phosphate: step 3/3.</text>
</comment>
<dbReference type="PANTHER" id="PTHR43814">
    <property type="entry name" value="ARGININOSUCCINATE LYASE"/>
    <property type="match status" value="1"/>
</dbReference>
<reference evidence="10 11" key="1">
    <citation type="journal article" date="2015" name="Genome Announc.">
        <title>Genome Sequence of a Sulfate-Reducing Thermophilic Bacterium, Thermodesulfobacterium commune DSM 2178T (Phylum Thermodesulfobacteria).</title>
        <authorList>
            <person name="Bhatnagar S."/>
            <person name="Badger J.H."/>
            <person name="Madupu R."/>
            <person name="Khouri H.M."/>
            <person name="O'Connor E.M."/>
            <person name="Robb F.T."/>
            <person name="Ward N.L."/>
            <person name="Eisen J.A."/>
        </authorList>
    </citation>
    <scope>NUCLEOTIDE SEQUENCE [LARGE SCALE GENOMIC DNA]</scope>
    <source>
        <strain evidence="10 11">DSM 2178</strain>
    </source>
</reference>
<protein>
    <recommendedName>
        <fullName evidence="3 7">Argininosuccinate lyase</fullName>
        <shortName evidence="7">ASAL</shortName>
        <ecNumber evidence="3 7">4.3.2.1</ecNumber>
    </recommendedName>
    <alternativeName>
        <fullName evidence="7">Arginosuccinase</fullName>
    </alternativeName>
</protein>
<keyword evidence="7" id="KW-0963">Cytoplasm</keyword>
<comment type="similarity">
    <text evidence="7">Belongs to the lyase 1 family. Argininosuccinate lyase subfamily.</text>
</comment>
<dbReference type="InterPro" id="IPR009049">
    <property type="entry name" value="Argininosuccinate_lyase"/>
</dbReference>
<dbReference type="InterPro" id="IPR024083">
    <property type="entry name" value="Fumarase/histidase_N"/>
</dbReference>
<dbReference type="Gene3D" id="1.20.200.10">
    <property type="entry name" value="Fumarase/aspartase (Central domain)"/>
    <property type="match status" value="1"/>
</dbReference>
<keyword evidence="6 7" id="KW-0456">Lyase</keyword>
<dbReference type="EMBL" id="CP008796">
    <property type="protein sequence ID" value="AIH03451.1"/>
    <property type="molecule type" value="Genomic_DNA"/>
</dbReference>
<evidence type="ECO:0000259" key="9">
    <source>
        <dbReference type="Pfam" id="PF14698"/>
    </source>
</evidence>
<dbReference type="STRING" id="289377.HL41_00605"/>
<comment type="catalytic activity">
    <reaction evidence="1 7">
        <text>2-(N(omega)-L-arginino)succinate = fumarate + L-arginine</text>
        <dbReference type="Rhea" id="RHEA:24020"/>
        <dbReference type="ChEBI" id="CHEBI:29806"/>
        <dbReference type="ChEBI" id="CHEBI:32682"/>
        <dbReference type="ChEBI" id="CHEBI:57472"/>
        <dbReference type="EC" id="4.3.2.1"/>
    </reaction>
</comment>
<dbReference type="EC" id="4.3.2.1" evidence="3 7"/>
<evidence type="ECO:0000256" key="5">
    <source>
        <dbReference type="ARBA" id="ARBA00022605"/>
    </source>
</evidence>
<dbReference type="eggNOG" id="COG0165">
    <property type="taxonomic scope" value="Bacteria"/>
</dbReference>
<dbReference type="PRINTS" id="PR00145">
    <property type="entry name" value="ARGSUCLYASE"/>
</dbReference>
<dbReference type="HOGENOM" id="CLU_027272_2_3_0"/>
<evidence type="ECO:0000256" key="6">
    <source>
        <dbReference type="ARBA" id="ARBA00023239"/>
    </source>
</evidence>
<dbReference type="Proteomes" id="UP000028481">
    <property type="component" value="Chromosome"/>
</dbReference>
<dbReference type="GO" id="GO:0042450">
    <property type="term" value="P:L-arginine biosynthetic process via ornithine"/>
    <property type="evidence" value="ECO:0007669"/>
    <property type="project" value="UniProtKB-UniRule"/>
</dbReference>
<feature type="domain" description="Fumarate lyase N-terminal" evidence="8">
    <location>
        <begin position="11"/>
        <end position="303"/>
    </location>
</feature>
<sequence>MGGIKAKPWGGRFQEELDKFFEEFSESISFDHELALYEIKASLAYAEALKEAGVLLEEECLAIKKGLLEIEEEIKAGLFLFRKEYEDVHMNIEKALFEKIGEVAYKLHTGRSRNEQVVTDFRLYLADRVKEIKIELKSLMQATVDKAEEYYGVIMPGFTHLQHAQPVLFSHWIMAYYEMMKYHFQRLEDYEKRLKICPLGSSAFAGCAFGIDRKKLAEKLGFIEPTQNSVFAVSSRDFALELLFVLSLIMLDLSRWCEELIIWMSPEFSFIDLPDRFCTGSSLMPQKKNPDGAELIRGKASSVNAAFNQLWGLMKGLPLSYNRDMQEDKPPVFKAVKTTWQCLRLMSLMVSGLILKKENIEKHLSQGYLLATELADYLVSKGIPFRKAHHITGQIVYYAEKEKKSLENLTLSEFKAFSDRIEADVYNWLTIENAIKRREILGGTGFNMVKQAIELAKKELSERFNV</sequence>
<dbReference type="Gene3D" id="1.10.275.10">
    <property type="entry name" value="Fumarase/aspartase (N-terminal domain)"/>
    <property type="match status" value="1"/>
</dbReference>
<evidence type="ECO:0000256" key="7">
    <source>
        <dbReference type="HAMAP-Rule" id="MF_00006"/>
    </source>
</evidence>
<dbReference type="PRINTS" id="PR00149">
    <property type="entry name" value="FUMRATELYASE"/>
</dbReference>
<dbReference type="FunFam" id="1.20.200.10:FF:000015">
    <property type="entry name" value="argininosuccinate lyase isoform X2"/>
    <property type="match status" value="1"/>
</dbReference>
<feature type="domain" description="Argininosuccinate lyase C-terminal" evidence="9">
    <location>
        <begin position="368"/>
        <end position="435"/>
    </location>
</feature>
<dbReference type="InterPro" id="IPR029419">
    <property type="entry name" value="Arg_succ_lyase_C"/>
</dbReference>
<keyword evidence="4 7" id="KW-0055">Arginine biosynthesis</keyword>
<evidence type="ECO:0000256" key="4">
    <source>
        <dbReference type="ARBA" id="ARBA00022571"/>
    </source>
</evidence>